<evidence type="ECO:0000259" key="5">
    <source>
        <dbReference type="PROSITE" id="PS50977"/>
    </source>
</evidence>
<sequence>MQPDSQDRPGWRDGARARTLAAAHQLFAENGYRATTTKEICLLAGIAEPTLFRHFGSKANLFEMTIMEPFTAFIDGWIASWREFSAESSVQDLAESLVSGLFALVRRDRRLFQELMEARPDPKSDLHESAVAISTRIRQGLRAVQEVGLEIADERHLTRLDPPATITSVAAMVIGAVLLEDWIVPAGARRPSQDRMIHEMTMMVTHGITGRPS</sequence>
<keyword evidence="3" id="KW-0804">Transcription</keyword>
<dbReference type="HOGENOM" id="CLU_069356_27_3_11"/>
<gene>
    <name evidence="6" type="ORF">BN973_04811</name>
</gene>
<dbReference type="Gene3D" id="1.10.357.10">
    <property type="entry name" value="Tetracycline Repressor, domain 2"/>
    <property type="match status" value="1"/>
</dbReference>
<dbReference type="SUPFAM" id="SSF46689">
    <property type="entry name" value="Homeodomain-like"/>
    <property type="match status" value="1"/>
</dbReference>
<dbReference type="PANTHER" id="PTHR30055:SF234">
    <property type="entry name" value="HTH-TYPE TRANSCRIPTIONAL REGULATOR BETI"/>
    <property type="match status" value="1"/>
</dbReference>
<dbReference type="GO" id="GO:0003700">
    <property type="term" value="F:DNA-binding transcription factor activity"/>
    <property type="evidence" value="ECO:0007669"/>
    <property type="project" value="TreeGrafter"/>
</dbReference>
<dbReference type="InterPro" id="IPR009057">
    <property type="entry name" value="Homeodomain-like_sf"/>
</dbReference>
<name>A0A024K4J2_9MYCO</name>
<reference evidence="6" key="2">
    <citation type="submission" date="2014-04" db="EMBL/GenBank/DDBJ databases">
        <authorList>
            <person name="Xu Y.W."/>
            <person name="Yang Q."/>
        </authorList>
    </citation>
    <scope>NUCLEOTIDE SEQUENCE</scope>
    <source>
        <strain evidence="6">DSM 44626</strain>
    </source>
</reference>
<dbReference type="OrthoDB" id="3539650at2"/>
<evidence type="ECO:0000256" key="4">
    <source>
        <dbReference type="PROSITE-ProRule" id="PRU00335"/>
    </source>
</evidence>
<accession>A0A024K4J2</accession>
<keyword evidence="2 4" id="KW-0238">DNA-binding</keyword>
<dbReference type="STRING" id="47839.BN973_04811"/>
<dbReference type="PROSITE" id="PS50977">
    <property type="entry name" value="HTH_TETR_2"/>
    <property type="match status" value="1"/>
</dbReference>
<dbReference type="InterPro" id="IPR050109">
    <property type="entry name" value="HTH-type_TetR-like_transc_reg"/>
</dbReference>
<evidence type="ECO:0000256" key="3">
    <source>
        <dbReference type="ARBA" id="ARBA00023163"/>
    </source>
</evidence>
<dbReference type="AlphaFoldDB" id="A0A024K4J2"/>
<organism evidence="6">
    <name type="scientific">Mycobacterium triplex</name>
    <dbReference type="NCBI Taxonomy" id="47839"/>
    <lineage>
        <taxon>Bacteria</taxon>
        <taxon>Bacillati</taxon>
        <taxon>Actinomycetota</taxon>
        <taxon>Actinomycetes</taxon>
        <taxon>Mycobacteriales</taxon>
        <taxon>Mycobacteriaceae</taxon>
        <taxon>Mycobacterium</taxon>
        <taxon>Mycobacterium simiae complex</taxon>
    </lineage>
</organism>
<dbReference type="GO" id="GO:0000976">
    <property type="term" value="F:transcription cis-regulatory region binding"/>
    <property type="evidence" value="ECO:0007669"/>
    <property type="project" value="TreeGrafter"/>
</dbReference>
<dbReference type="Pfam" id="PF00440">
    <property type="entry name" value="TetR_N"/>
    <property type="match status" value="1"/>
</dbReference>
<feature type="domain" description="HTH tetR-type" evidence="5">
    <location>
        <begin position="13"/>
        <end position="73"/>
    </location>
</feature>
<evidence type="ECO:0000313" key="6">
    <source>
        <dbReference type="EMBL" id="CDO90418.1"/>
    </source>
</evidence>
<proteinExistence type="predicted"/>
<protein>
    <submittedName>
        <fullName evidence="6">TetR family transcriptional regulator</fullName>
    </submittedName>
</protein>
<dbReference type="eggNOG" id="COG1309">
    <property type="taxonomic scope" value="Bacteria"/>
</dbReference>
<dbReference type="InterPro" id="IPR023772">
    <property type="entry name" value="DNA-bd_HTH_TetR-type_CS"/>
</dbReference>
<dbReference type="RefSeq" id="WP_036471126.1">
    <property type="nucleotide sequence ID" value="NZ_HG964446.1"/>
</dbReference>
<dbReference type="Proteomes" id="UP000028880">
    <property type="component" value="Unassembled WGS sequence"/>
</dbReference>
<evidence type="ECO:0000256" key="1">
    <source>
        <dbReference type="ARBA" id="ARBA00023015"/>
    </source>
</evidence>
<dbReference type="InterPro" id="IPR001647">
    <property type="entry name" value="HTH_TetR"/>
</dbReference>
<feature type="DNA-binding region" description="H-T-H motif" evidence="4">
    <location>
        <begin position="36"/>
        <end position="55"/>
    </location>
</feature>
<evidence type="ECO:0000256" key="2">
    <source>
        <dbReference type="ARBA" id="ARBA00023125"/>
    </source>
</evidence>
<reference evidence="6" key="1">
    <citation type="journal article" date="2014" name="Genome Announc.">
        <title>Draft Genome Sequence of Mycobacterium triplex DSM 44626.</title>
        <authorList>
            <person name="Sassi M."/>
            <person name="Croce O."/>
            <person name="Robert C."/>
            <person name="Raoult D."/>
            <person name="Drancourt M."/>
        </authorList>
    </citation>
    <scope>NUCLEOTIDE SEQUENCE [LARGE SCALE GENOMIC DNA]</scope>
    <source>
        <strain evidence="6">DSM 44626</strain>
    </source>
</reference>
<keyword evidence="1" id="KW-0805">Transcription regulation</keyword>
<dbReference type="PROSITE" id="PS01081">
    <property type="entry name" value="HTH_TETR_1"/>
    <property type="match status" value="1"/>
</dbReference>
<dbReference type="EMBL" id="HG964446">
    <property type="protein sequence ID" value="CDO90418.1"/>
    <property type="molecule type" value="Genomic_DNA"/>
</dbReference>
<dbReference type="PRINTS" id="PR00455">
    <property type="entry name" value="HTHTETR"/>
</dbReference>
<dbReference type="PANTHER" id="PTHR30055">
    <property type="entry name" value="HTH-TYPE TRANSCRIPTIONAL REGULATOR RUTR"/>
    <property type="match status" value="1"/>
</dbReference>